<evidence type="ECO:0000259" key="12">
    <source>
        <dbReference type="Pfam" id="PF01408"/>
    </source>
</evidence>
<dbReference type="EnsemblMetazoa" id="XM_038211086.1">
    <property type="protein sequence ID" value="XP_038067014.1"/>
    <property type="gene ID" value="LOC119737014"/>
</dbReference>
<accession>A0A914AU35</accession>
<feature type="domain" description="Gfo/Idh/MocA-like oxidoreductase N-terminal" evidence="12">
    <location>
        <begin position="4"/>
        <end position="122"/>
    </location>
</feature>
<dbReference type="Pfam" id="PF22725">
    <property type="entry name" value="GFO_IDH_MocA_C3"/>
    <property type="match status" value="1"/>
</dbReference>
<evidence type="ECO:0000256" key="10">
    <source>
        <dbReference type="ARBA" id="ARBA00049233"/>
    </source>
</evidence>
<evidence type="ECO:0000256" key="7">
    <source>
        <dbReference type="ARBA" id="ARBA00042988"/>
    </source>
</evidence>
<name>A0A914AU35_PATMI</name>
<dbReference type="InterPro" id="IPR050984">
    <property type="entry name" value="Gfo/Idh/MocA_domain"/>
</dbReference>
<dbReference type="AlphaFoldDB" id="A0A914AU35"/>
<evidence type="ECO:0000256" key="11">
    <source>
        <dbReference type="SAM" id="SignalP"/>
    </source>
</evidence>
<evidence type="ECO:0000313" key="15">
    <source>
        <dbReference type="Proteomes" id="UP000887568"/>
    </source>
</evidence>
<dbReference type="GO" id="GO:0000166">
    <property type="term" value="F:nucleotide binding"/>
    <property type="evidence" value="ECO:0007669"/>
    <property type="project" value="InterPro"/>
</dbReference>
<keyword evidence="11" id="KW-0732">Signal</keyword>
<evidence type="ECO:0000256" key="6">
    <source>
        <dbReference type="ARBA" id="ARBA00042926"/>
    </source>
</evidence>
<keyword evidence="2" id="KW-0560">Oxidoreductase</keyword>
<dbReference type="PANTHER" id="PTHR22604:SF105">
    <property type="entry name" value="TRANS-1,2-DIHYDROBENZENE-1,2-DIOL DEHYDROGENASE"/>
    <property type="match status" value="1"/>
</dbReference>
<evidence type="ECO:0000256" key="8">
    <source>
        <dbReference type="ARBA" id="ARBA00043025"/>
    </source>
</evidence>
<dbReference type="PANTHER" id="PTHR22604">
    <property type="entry name" value="OXIDOREDUCTASES"/>
    <property type="match status" value="1"/>
</dbReference>
<protein>
    <recommendedName>
        <fullName evidence="5">Trans-1,2-dihydrobenzene-1,2-diol dehydrogenase</fullName>
        <ecNumber evidence="4">1.1.1.179</ecNumber>
        <ecNumber evidence="3">1.3.1.20</ecNumber>
    </recommendedName>
    <alternativeName>
        <fullName evidence="8">D-xylose 1-dehydrogenase</fullName>
    </alternativeName>
    <alternativeName>
        <fullName evidence="7">D-xylose-NADP dehydrogenase</fullName>
    </alternativeName>
    <alternativeName>
        <fullName evidence="6">Dimeric dihydrodiol dehydrogenase</fullName>
    </alternativeName>
</protein>
<organism evidence="14 15">
    <name type="scientific">Patiria miniata</name>
    <name type="common">Bat star</name>
    <name type="synonym">Asterina miniata</name>
    <dbReference type="NCBI Taxonomy" id="46514"/>
    <lineage>
        <taxon>Eukaryota</taxon>
        <taxon>Metazoa</taxon>
        <taxon>Echinodermata</taxon>
        <taxon>Eleutherozoa</taxon>
        <taxon>Asterozoa</taxon>
        <taxon>Asteroidea</taxon>
        <taxon>Valvatacea</taxon>
        <taxon>Valvatida</taxon>
        <taxon>Asterinidae</taxon>
        <taxon>Patiria</taxon>
    </lineage>
</organism>
<feature type="signal peptide" evidence="11">
    <location>
        <begin position="1"/>
        <end position="20"/>
    </location>
</feature>
<dbReference type="Gene3D" id="3.30.360.10">
    <property type="entry name" value="Dihydrodipicolinate Reductase, domain 2"/>
    <property type="match status" value="1"/>
</dbReference>
<sequence length="357" mass="40067">MKLRWGICTTGLISNDFVLALSLLPAEDHEVVAVAARSEANAKKFAEKHKIATAYGGYEALAKDSNVDIVYIGSWIHVHLPLCKLFLGHDKNVLCEKPLALNKKEVQEIVDFAKEKNLFFMEGWWNRFFPMNVKLRELLAAGHIGEIKTVLGSFGIPKYKDERIENKEYGGGGLLDLGVYLVHVTLMIFNQTPLSWSTKGFLAPSGVDETTVTTILFPNNAIATLSCSVGVHLPNEFEIRGTKGYIKIPPMFWCPLKMEVTTFIQRSDNVLDIEEKHEVMEFPLASDKEGFNYPNSAGFQYEAEAVRQCIMKGLKECPTVSHKDSLLVHEILQDARHDVGYLLDADKTRQTTTMPCQ</sequence>
<dbReference type="InterPro" id="IPR036291">
    <property type="entry name" value="NAD(P)-bd_dom_sf"/>
</dbReference>
<comment type="similarity">
    <text evidence="1">Belongs to the Gfo/Idh/MocA family.</text>
</comment>
<dbReference type="RefSeq" id="XP_038067014.1">
    <property type="nucleotide sequence ID" value="XM_038211086.1"/>
</dbReference>
<dbReference type="SUPFAM" id="SSF51735">
    <property type="entry name" value="NAD(P)-binding Rossmann-fold domains"/>
    <property type="match status" value="1"/>
</dbReference>
<evidence type="ECO:0000256" key="1">
    <source>
        <dbReference type="ARBA" id="ARBA00010928"/>
    </source>
</evidence>
<keyword evidence="15" id="KW-1185">Reference proteome</keyword>
<reference evidence="14" key="1">
    <citation type="submission" date="2022-11" db="UniProtKB">
        <authorList>
            <consortium name="EnsemblMetazoa"/>
        </authorList>
    </citation>
    <scope>IDENTIFICATION</scope>
</reference>
<proteinExistence type="inferred from homology"/>
<dbReference type="InterPro" id="IPR055170">
    <property type="entry name" value="GFO_IDH_MocA-like_dom"/>
</dbReference>
<comment type="catalytic activity">
    <reaction evidence="9">
        <text>(1R,2R)-1,2-dihydrobenzene-1,2-diol + NADP(+) = catechol + NADPH + H(+)</text>
        <dbReference type="Rhea" id="RHEA:16729"/>
        <dbReference type="ChEBI" id="CHEBI:10702"/>
        <dbReference type="ChEBI" id="CHEBI:15378"/>
        <dbReference type="ChEBI" id="CHEBI:18135"/>
        <dbReference type="ChEBI" id="CHEBI:57783"/>
        <dbReference type="ChEBI" id="CHEBI:58349"/>
        <dbReference type="EC" id="1.3.1.20"/>
    </reaction>
</comment>
<feature type="chain" id="PRO_5038093055" description="Trans-1,2-dihydrobenzene-1,2-diol dehydrogenase" evidence="11">
    <location>
        <begin position="21"/>
        <end position="357"/>
    </location>
</feature>
<evidence type="ECO:0000256" key="4">
    <source>
        <dbReference type="ARBA" id="ARBA00038984"/>
    </source>
</evidence>
<evidence type="ECO:0000256" key="2">
    <source>
        <dbReference type="ARBA" id="ARBA00023002"/>
    </source>
</evidence>
<evidence type="ECO:0000256" key="9">
    <source>
        <dbReference type="ARBA" id="ARBA00047423"/>
    </source>
</evidence>
<evidence type="ECO:0000256" key="5">
    <source>
        <dbReference type="ARBA" id="ARBA00040603"/>
    </source>
</evidence>
<feature type="domain" description="GFO/IDH/MocA-like oxidoreductase" evidence="13">
    <location>
        <begin position="134"/>
        <end position="246"/>
    </location>
</feature>
<dbReference type="Gene3D" id="3.40.50.720">
    <property type="entry name" value="NAD(P)-binding Rossmann-like Domain"/>
    <property type="match status" value="1"/>
</dbReference>
<dbReference type="SUPFAM" id="SSF55347">
    <property type="entry name" value="Glyceraldehyde-3-phosphate dehydrogenase-like, C-terminal domain"/>
    <property type="match status" value="1"/>
</dbReference>
<dbReference type="EC" id="1.3.1.20" evidence="3"/>
<dbReference type="Pfam" id="PF01408">
    <property type="entry name" value="GFO_IDH_MocA"/>
    <property type="match status" value="1"/>
</dbReference>
<evidence type="ECO:0000256" key="3">
    <source>
        <dbReference type="ARBA" id="ARBA00038853"/>
    </source>
</evidence>
<dbReference type="OrthoDB" id="2129491at2759"/>
<dbReference type="InterPro" id="IPR000683">
    <property type="entry name" value="Gfo/Idh/MocA-like_OxRdtase_N"/>
</dbReference>
<dbReference type="GO" id="GO:0047115">
    <property type="term" value="F:trans-1,2-dihydrobenzene-1,2-diol dehydrogenase activity"/>
    <property type="evidence" value="ECO:0007669"/>
    <property type="project" value="UniProtKB-EC"/>
</dbReference>
<evidence type="ECO:0000313" key="14">
    <source>
        <dbReference type="EnsemblMetazoa" id="XP_038067014.1"/>
    </source>
</evidence>
<evidence type="ECO:0000259" key="13">
    <source>
        <dbReference type="Pfam" id="PF22725"/>
    </source>
</evidence>
<dbReference type="GO" id="GO:0047837">
    <property type="term" value="F:D-xylose 1-dehydrogenase (NADP+) activity"/>
    <property type="evidence" value="ECO:0007669"/>
    <property type="project" value="UniProtKB-EC"/>
</dbReference>
<dbReference type="OMA" id="KMIQAPF"/>
<dbReference type="GeneID" id="119737014"/>
<dbReference type="Proteomes" id="UP000887568">
    <property type="component" value="Unplaced"/>
</dbReference>
<comment type="catalytic activity">
    <reaction evidence="10">
        <text>D-xylose + NADP(+) = D-xylono-1,5-lactone + NADPH + H(+)</text>
        <dbReference type="Rhea" id="RHEA:22000"/>
        <dbReference type="ChEBI" id="CHEBI:15378"/>
        <dbReference type="ChEBI" id="CHEBI:15867"/>
        <dbReference type="ChEBI" id="CHEBI:53455"/>
        <dbReference type="ChEBI" id="CHEBI:57783"/>
        <dbReference type="ChEBI" id="CHEBI:58349"/>
        <dbReference type="EC" id="1.1.1.179"/>
    </reaction>
</comment>
<dbReference type="EC" id="1.1.1.179" evidence="4"/>